<name>A0A6L5Y0C9_9FIRM</name>
<evidence type="ECO:0000313" key="2">
    <source>
        <dbReference type="Proteomes" id="UP000482209"/>
    </source>
</evidence>
<accession>A0A6L5Y0C9</accession>
<keyword evidence="2" id="KW-1185">Reference proteome</keyword>
<dbReference type="AlphaFoldDB" id="A0A6L5Y0C9"/>
<dbReference type="RefSeq" id="WP_154519570.1">
    <property type="nucleotide sequence ID" value="NZ_VUMT01000014.1"/>
</dbReference>
<protein>
    <submittedName>
        <fullName evidence="1">Uncharacterized protein</fullName>
    </submittedName>
</protein>
<organism evidence="1 2">
    <name type="scientific">Velocimicrobium porci</name>
    <dbReference type="NCBI Taxonomy" id="2606634"/>
    <lineage>
        <taxon>Bacteria</taxon>
        <taxon>Bacillati</taxon>
        <taxon>Bacillota</taxon>
        <taxon>Clostridia</taxon>
        <taxon>Lachnospirales</taxon>
        <taxon>Lachnospiraceae</taxon>
        <taxon>Velocimicrobium</taxon>
    </lineage>
</organism>
<evidence type="ECO:0000313" key="1">
    <source>
        <dbReference type="EMBL" id="MSS64171.1"/>
    </source>
</evidence>
<dbReference type="Proteomes" id="UP000482209">
    <property type="component" value="Unassembled WGS sequence"/>
</dbReference>
<gene>
    <name evidence="1" type="ORF">FYJ58_09825</name>
</gene>
<sequence>MADTTLLLVDLQDSFAIITKHQKVKIDYGLYSMMISSVNFDDIIATFNDERFTDIIGKIAELRSSIQYININCPAPDMQDKCIELIKELSSLLYIPLRSLLNTGHLKSKQLSTITDLFVNEFTNHLLSDYFCFEDRSSYVPSALHNIDFKAHIKSLMLRSTKNLFPSLQQEMNNLKLTATMTMINGTPYTVYHITNTLEFLLVDLQKYLTGKKTAKECLYCQRLFFPVHRSTVDYCSLPYKETGKSCYYLKRHTPKDDLEALYFYAKRQQAKKRDYPTNVEKYGLFFLNKIYQEWEKDCTIQYAKARRTNNIEAFKNWIEDTKFLKKRLEELYNLQKKEG</sequence>
<reference evidence="1 2" key="1">
    <citation type="submission" date="2019-08" db="EMBL/GenBank/DDBJ databases">
        <title>In-depth cultivation of the pig gut microbiome towards novel bacterial diversity and tailored functional studies.</title>
        <authorList>
            <person name="Wylensek D."/>
            <person name="Hitch T.C.A."/>
            <person name="Clavel T."/>
        </authorList>
    </citation>
    <scope>NUCLEOTIDE SEQUENCE [LARGE SCALE GENOMIC DNA]</scope>
    <source>
        <strain evidence="1 2">WCA-693-APC-MOT-I</strain>
    </source>
</reference>
<proteinExistence type="predicted"/>
<dbReference type="EMBL" id="VUMT01000014">
    <property type="protein sequence ID" value="MSS64171.1"/>
    <property type="molecule type" value="Genomic_DNA"/>
</dbReference>
<comment type="caution">
    <text evidence="1">The sequence shown here is derived from an EMBL/GenBank/DDBJ whole genome shotgun (WGS) entry which is preliminary data.</text>
</comment>